<keyword evidence="2" id="KW-1185">Reference proteome</keyword>
<gene>
    <name evidence="1" type="ORF">Pla110_24650</name>
</gene>
<protein>
    <submittedName>
        <fullName evidence="1">Uncharacterized protein</fullName>
    </submittedName>
</protein>
<dbReference type="KEGG" id="plon:Pla110_24650"/>
<sequence length="132" mass="15014">MSNLPFPSNENSLQSGHRLKSATELPWKRSHPNDPPLMMFQVHFFDGRVTSYAYSDLREVRLRDAGHLQLCLFGMEKYHVTIEGRNMIELAELIGAGKMKSLMEMGPRTFERAEQSPSIDKVTIETLSGPAY</sequence>
<dbReference type="Proteomes" id="UP000317178">
    <property type="component" value="Chromosome"/>
</dbReference>
<evidence type="ECO:0000313" key="1">
    <source>
        <dbReference type="EMBL" id="QDU80732.1"/>
    </source>
</evidence>
<dbReference type="RefSeq" id="WP_144995977.1">
    <property type="nucleotide sequence ID" value="NZ_CP036281.1"/>
</dbReference>
<proteinExistence type="predicted"/>
<evidence type="ECO:0000313" key="2">
    <source>
        <dbReference type="Proteomes" id="UP000317178"/>
    </source>
</evidence>
<dbReference type="AlphaFoldDB" id="A0A518CNC6"/>
<reference evidence="1 2" key="1">
    <citation type="submission" date="2019-02" db="EMBL/GenBank/DDBJ databases">
        <title>Deep-cultivation of Planctomycetes and their phenomic and genomic characterization uncovers novel biology.</title>
        <authorList>
            <person name="Wiegand S."/>
            <person name="Jogler M."/>
            <person name="Boedeker C."/>
            <person name="Pinto D."/>
            <person name="Vollmers J."/>
            <person name="Rivas-Marin E."/>
            <person name="Kohn T."/>
            <person name="Peeters S.H."/>
            <person name="Heuer A."/>
            <person name="Rast P."/>
            <person name="Oberbeckmann S."/>
            <person name="Bunk B."/>
            <person name="Jeske O."/>
            <person name="Meyerdierks A."/>
            <person name="Storesund J.E."/>
            <person name="Kallscheuer N."/>
            <person name="Luecker S."/>
            <person name="Lage O.M."/>
            <person name="Pohl T."/>
            <person name="Merkel B.J."/>
            <person name="Hornburger P."/>
            <person name="Mueller R.-W."/>
            <person name="Bruemmer F."/>
            <person name="Labrenz M."/>
            <person name="Spormann A.M."/>
            <person name="Op den Camp H."/>
            <person name="Overmann J."/>
            <person name="Amann R."/>
            <person name="Jetten M.S.M."/>
            <person name="Mascher T."/>
            <person name="Medema M.H."/>
            <person name="Devos D.P."/>
            <person name="Kaster A.-K."/>
            <person name="Ovreas L."/>
            <person name="Rohde M."/>
            <person name="Galperin M.Y."/>
            <person name="Jogler C."/>
        </authorList>
    </citation>
    <scope>NUCLEOTIDE SEQUENCE [LARGE SCALE GENOMIC DNA]</scope>
    <source>
        <strain evidence="1 2">Pla110</strain>
    </source>
</reference>
<accession>A0A518CNC6</accession>
<dbReference type="EMBL" id="CP036281">
    <property type="protein sequence ID" value="QDU80732.1"/>
    <property type="molecule type" value="Genomic_DNA"/>
</dbReference>
<dbReference type="OrthoDB" id="283085at2"/>
<name>A0A518CNC6_9PLAN</name>
<organism evidence="1 2">
    <name type="scientific">Polystyrenella longa</name>
    <dbReference type="NCBI Taxonomy" id="2528007"/>
    <lineage>
        <taxon>Bacteria</taxon>
        <taxon>Pseudomonadati</taxon>
        <taxon>Planctomycetota</taxon>
        <taxon>Planctomycetia</taxon>
        <taxon>Planctomycetales</taxon>
        <taxon>Planctomycetaceae</taxon>
        <taxon>Polystyrenella</taxon>
    </lineage>
</organism>